<keyword evidence="7 9" id="KW-0503">Monooxygenase</keyword>
<evidence type="ECO:0000256" key="8">
    <source>
        <dbReference type="PIRSR" id="PIRSR602401-1"/>
    </source>
</evidence>
<evidence type="ECO:0000256" key="7">
    <source>
        <dbReference type="ARBA" id="ARBA00023033"/>
    </source>
</evidence>
<dbReference type="PRINTS" id="PR00463">
    <property type="entry name" value="EP450I"/>
</dbReference>
<dbReference type="GeneID" id="101452740"/>
<organism evidence="10">
    <name type="scientific">Ceratitis capitata</name>
    <name type="common">Mediterranean fruit fly</name>
    <name type="synonym">Tephritis capitata</name>
    <dbReference type="NCBI Taxonomy" id="7213"/>
    <lineage>
        <taxon>Eukaryota</taxon>
        <taxon>Metazoa</taxon>
        <taxon>Ecdysozoa</taxon>
        <taxon>Arthropoda</taxon>
        <taxon>Hexapoda</taxon>
        <taxon>Insecta</taxon>
        <taxon>Pterygota</taxon>
        <taxon>Neoptera</taxon>
        <taxon>Endopterygota</taxon>
        <taxon>Diptera</taxon>
        <taxon>Brachycera</taxon>
        <taxon>Muscomorpha</taxon>
        <taxon>Tephritoidea</taxon>
        <taxon>Tephritidae</taxon>
        <taxon>Ceratitis</taxon>
        <taxon>Ceratitis</taxon>
    </lineage>
</organism>
<dbReference type="PROSITE" id="PS00086">
    <property type="entry name" value="CYTOCHROME_P450"/>
    <property type="match status" value="1"/>
</dbReference>
<comment type="similarity">
    <text evidence="2 9">Belongs to the cytochrome P450 family.</text>
</comment>
<reference evidence="10" key="1">
    <citation type="submission" date="2013-07" db="EMBL/GenBank/DDBJ databases">
        <authorList>
            <person name="Geib S."/>
        </authorList>
    </citation>
    <scope>NUCLEOTIDE SEQUENCE</scope>
</reference>
<dbReference type="PANTHER" id="PTHR24291:SF203">
    <property type="entry name" value="CYTOCHROME P450 4D1-RELATED"/>
    <property type="match status" value="1"/>
</dbReference>
<reference evidence="10" key="2">
    <citation type="journal article" date="2014" name="BMC Genomics">
        <title>A genomic perspective to assessing quality of mass-reared SIT flies used in Mediterranean fruit fly (Ceratitis capitata) eradication in California.</title>
        <authorList>
            <person name="Calla B."/>
            <person name="Hall B."/>
            <person name="Hou S."/>
            <person name="Geib S.M."/>
        </authorList>
    </citation>
    <scope>NUCLEOTIDE SEQUENCE</scope>
</reference>
<evidence type="ECO:0000256" key="1">
    <source>
        <dbReference type="ARBA" id="ARBA00001971"/>
    </source>
</evidence>
<dbReference type="OrthoDB" id="1470350at2759"/>
<keyword evidence="3 8" id="KW-0349">Heme</keyword>
<dbReference type="SUPFAM" id="SSF48264">
    <property type="entry name" value="Cytochrome P450"/>
    <property type="match status" value="1"/>
</dbReference>
<sequence length="529" mass="61454">MWFLLFTVLFAPILVLFYIEVKNYSKVRQLNKLPGPPALPIIGNAHQMGKTPSALLSQLFKWWVDAGYQNYRVHVGPYRNIIVTDAKDLEYILTSKTMIDKSDVYDMLHPWLGTGLLTSTGRKWYTHRKIITPSFHFKILQNFHEVMNKNSSKFIEILRRVSEKDTIFDFQDMTHYLTMDVICDTAMGVHINAMDNHDNIVVQAFKDMCYNINMRAFHPLKRSNALYRFSPDYPEFCKILKVLQDFTNQVIRKRIETRKLEAHYTNETPADEFSSKKLAFLDTLLSSTIDGRRLTQEEIYEEVSTFMFEGHDTTTSGVAFTIYLLATHPEIQQKVYAEQEQLLGDNLKGEATFQQIADMQYLDMVIKESLRLYPSVPFVARQTDKDYDINGYQVPEDTTLNLFLMSLGYNEKYFPDPYRVDPERWSATKRTQNPFEYLPFSAGPRNCIGQKFALLEIKTVVSKVVRTFEILPPLDELASMDGYSRHFVGLSLAEQKKRLLNPSKYDPVLSAVLTLKSENGIFLRLRERT</sequence>
<dbReference type="EMBL" id="GAMC01013443">
    <property type="protein sequence ID" value="JAB93112.1"/>
    <property type="molecule type" value="mRNA"/>
</dbReference>
<evidence type="ECO:0000256" key="5">
    <source>
        <dbReference type="ARBA" id="ARBA00023002"/>
    </source>
</evidence>
<dbReference type="InterPro" id="IPR002401">
    <property type="entry name" value="Cyt_P450_E_grp-I"/>
</dbReference>
<proteinExistence type="evidence at transcript level"/>
<dbReference type="GO" id="GO:0020037">
    <property type="term" value="F:heme binding"/>
    <property type="evidence" value="ECO:0007669"/>
    <property type="project" value="InterPro"/>
</dbReference>
<dbReference type="GO" id="GO:0016705">
    <property type="term" value="F:oxidoreductase activity, acting on paired donors, with incorporation or reduction of molecular oxygen"/>
    <property type="evidence" value="ECO:0007669"/>
    <property type="project" value="InterPro"/>
</dbReference>
<keyword evidence="4 8" id="KW-0479">Metal-binding</keyword>
<keyword evidence="5 9" id="KW-0560">Oxidoreductase</keyword>
<dbReference type="GO" id="GO:0004497">
    <property type="term" value="F:monooxygenase activity"/>
    <property type="evidence" value="ECO:0007669"/>
    <property type="project" value="UniProtKB-KW"/>
</dbReference>
<protein>
    <submittedName>
        <fullName evidence="10">Cytochrome P450 4e2</fullName>
    </submittedName>
</protein>
<evidence type="ECO:0000256" key="2">
    <source>
        <dbReference type="ARBA" id="ARBA00010617"/>
    </source>
</evidence>
<evidence type="ECO:0000256" key="6">
    <source>
        <dbReference type="ARBA" id="ARBA00023004"/>
    </source>
</evidence>
<comment type="cofactor">
    <cofactor evidence="1 8">
        <name>heme</name>
        <dbReference type="ChEBI" id="CHEBI:30413"/>
    </cofactor>
</comment>
<dbReference type="InterPro" id="IPR050196">
    <property type="entry name" value="Cytochrome_P450_Monoox"/>
</dbReference>
<evidence type="ECO:0000256" key="9">
    <source>
        <dbReference type="RuleBase" id="RU000461"/>
    </source>
</evidence>
<dbReference type="CDD" id="cd20628">
    <property type="entry name" value="CYP4"/>
    <property type="match status" value="1"/>
</dbReference>
<dbReference type="InterPro" id="IPR001128">
    <property type="entry name" value="Cyt_P450"/>
</dbReference>
<dbReference type="InterPro" id="IPR017972">
    <property type="entry name" value="Cyt_P450_CS"/>
</dbReference>
<name>W8B3H7_CERCA</name>
<dbReference type="KEGG" id="ccat:101452740"/>
<evidence type="ECO:0000313" key="10">
    <source>
        <dbReference type="EMBL" id="JAB93112.1"/>
    </source>
</evidence>
<dbReference type="InterPro" id="IPR036396">
    <property type="entry name" value="Cyt_P450_sf"/>
</dbReference>
<dbReference type="PRINTS" id="PR00385">
    <property type="entry name" value="P450"/>
</dbReference>
<dbReference type="Pfam" id="PF00067">
    <property type="entry name" value="p450"/>
    <property type="match status" value="1"/>
</dbReference>
<keyword evidence="6 8" id="KW-0408">Iron</keyword>
<accession>W8B3H7</accession>
<dbReference type="PANTHER" id="PTHR24291">
    <property type="entry name" value="CYTOCHROME P450 FAMILY 4"/>
    <property type="match status" value="1"/>
</dbReference>
<evidence type="ECO:0000256" key="3">
    <source>
        <dbReference type="ARBA" id="ARBA00022617"/>
    </source>
</evidence>
<dbReference type="GO" id="GO:0005506">
    <property type="term" value="F:iron ion binding"/>
    <property type="evidence" value="ECO:0007669"/>
    <property type="project" value="InterPro"/>
</dbReference>
<dbReference type="Gene3D" id="1.10.630.10">
    <property type="entry name" value="Cytochrome P450"/>
    <property type="match status" value="1"/>
</dbReference>
<feature type="binding site" description="axial binding residue" evidence="8">
    <location>
        <position position="447"/>
    </location>
    <ligand>
        <name>heme</name>
        <dbReference type="ChEBI" id="CHEBI:30413"/>
    </ligand>
    <ligandPart>
        <name>Fe</name>
        <dbReference type="ChEBI" id="CHEBI:18248"/>
    </ligandPart>
</feature>
<evidence type="ECO:0000256" key="4">
    <source>
        <dbReference type="ARBA" id="ARBA00022723"/>
    </source>
</evidence>
<gene>
    <name evidence="10" type="primary">CP4E2</name>
</gene>
<dbReference type="AlphaFoldDB" id="W8B3H7"/>